<dbReference type="GO" id="GO:0016620">
    <property type="term" value="F:oxidoreductase activity, acting on the aldehyde or oxo group of donors, NAD or NADP as acceptor"/>
    <property type="evidence" value="ECO:0007669"/>
    <property type="project" value="InterPro"/>
</dbReference>
<dbReference type="Proteomes" id="UP000199184">
    <property type="component" value="Unassembled WGS sequence"/>
</dbReference>
<dbReference type="InterPro" id="IPR016160">
    <property type="entry name" value="Ald_DH_CS_CYS"/>
</dbReference>
<dbReference type="InterPro" id="IPR015590">
    <property type="entry name" value="Aldehyde_DH_dom"/>
</dbReference>
<gene>
    <name evidence="9" type="ORF">GA0061098_100150</name>
</gene>
<evidence type="ECO:0000256" key="1">
    <source>
        <dbReference type="ARBA" id="ARBA00009986"/>
    </source>
</evidence>
<dbReference type="InterPro" id="IPR029510">
    <property type="entry name" value="Ald_DH_CS_GLU"/>
</dbReference>
<dbReference type="FunFam" id="3.40.605.10:FF:000026">
    <property type="entry name" value="Aldehyde dehydrogenase, putative"/>
    <property type="match status" value="1"/>
</dbReference>
<comment type="similarity">
    <text evidence="1 6">Belongs to the aldehyde dehydrogenase family.</text>
</comment>
<dbReference type="PROSITE" id="PS00070">
    <property type="entry name" value="ALDEHYDE_DEHYDR_CYS"/>
    <property type="match status" value="1"/>
</dbReference>
<keyword evidence="4" id="KW-0558">Oxidation</keyword>
<organism evidence="9 10">
    <name type="scientific">Bradyrhizobium shewense</name>
    <dbReference type="NCBI Taxonomy" id="1761772"/>
    <lineage>
        <taxon>Bacteria</taxon>
        <taxon>Pseudomonadati</taxon>
        <taxon>Pseudomonadota</taxon>
        <taxon>Alphaproteobacteria</taxon>
        <taxon>Hyphomicrobiales</taxon>
        <taxon>Nitrobacteraceae</taxon>
        <taxon>Bradyrhizobium</taxon>
    </lineage>
</organism>
<evidence type="ECO:0000259" key="8">
    <source>
        <dbReference type="Pfam" id="PF00171"/>
    </source>
</evidence>
<evidence type="ECO:0000256" key="5">
    <source>
        <dbReference type="PROSITE-ProRule" id="PRU10007"/>
    </source>
</evidence>
<feature type="active site" evidence="5">
    <location>
        <position position="294"/>
    </location>
</feature>
<evidence type="ECO:0000256" key="7">
    <source>
        <dbReference type="SAM" id="MobiDB-lite"/>
    </source>
</evidence>
<proteinExistence type="inferred from homology"/>
<feature type="region of interest" description="Disordered" evidence="7">
    <location>
        <begin position="1"/>
        <end position="35"/>
    </location>
</feature>
<feature type="domain" description="Aldehyde dehydrogenase" evidence="8">
    <location>
        <begin position="56"/>
        <end position="520"/>
    </location>
</feature>
<dbReference type="Gene3D" id="3.40.309.10">
    <property type="entry name" value="Aldehyde Dehydrogenase, Chain A, domain 2"/>
    <property type="match status" value="1"/>
</dbReference>
<dbReference type="PANTHER" id="PTHR11699">
    <property type="entry name" value="ALDEHYDE DEHYDROGENASE-RELATED"/>
    <property type="match status" value="1"/>
</dbReference>
<evidence type="ECO:0000313" key="10">
    <source>
        <dbReference type="Proteomes" id="UP000199184"/>
    </source>
</evidence>
<dbReference type="InterPro" id="IPR016161">
    <property type="entry name" value="Ald_DH/histidinol_DH"/>
</dbReference>
<dbReference type="FunFam" id="3.40.605.10:FF:000007">
    <property type="entry name" value="NAD/NADP-dependent betaine aldehyde dehydrogenase"/>
    <property type="match status" value="1"/>
</dbReference>
<keyword evidence="10" id="KW-1185">Reference proteome</keyword>
<dbReference type="Gene3D" id="3.40.605.10">
    <property type="entry name" value="Aldehyde Dehydrogenase, Chain A, domain 1"/>
    <property type="match status" value="1"/>
</dbReference>
<evidence type="ECO:0000256" key="3">
    <source>
        <dbReference type="ARBA" id="ARBA00023002"/>
    </source>
</evidence>
<dbReference type="SUPFAM" id="SSF53720">
    <property type="entry name" value="ALDH-like"/>
    <property type="match status" value="1"/>
</dbReference>
<dbReference type="InterPro" id="IPR016162">
    <property type="entry name" value="Ald_DH_N"/>
</dbReference>
<dbReference type="InterPro" id="IPR016163">
    <property type="entry name" value="Ald_DH_C"/>
</dbReference>
<protein>
    <submittedName>
        <fullName evidence="9">Aldehyde dehydrogenase (Acceptor)</fullName>
    </submittedName>
</protein>
<keyword evidence="3 6" id="KW-0560">Oxidoreductase</keyword>
<dbReference type="Pfam" id="PF00171">
    <property type="entry name" value="Aldedh"/>
    <property type="match status" value="1"/>
</dbReference>
<reference evidence="10" key="1">
    <citation type="submission" date="2016-08" db="EMBL/GenBank/DDBJ databases">
        <authorList>
            <person name="Varghese N."/>
            <person name="Submissions Spin"/>
        </authorList>
    </citation>
    <scope>NUCLEOTIDE SEQUENCE [LARGE SCALE GENOMIC DNA]</scope>
    <source>
        <strain evidence="10">ERR11</strain>
    </source>
</reference>
<keyword evidence="2" id="KW-0630">Potassium</keyword>
<evidence type="ECO:0000256" key="2">
    <source>
        <dbReference type="ARBA" id="ARBA00022958"/>
    </source>
</evidence>
<sequence>MAKPTFPTWLGSFGRRNQRPRQTMSVETGKTDPMTETDIRFPVDGRTRKMFVDGAWVEARSGKVFETRNPATGEVIGRVPRGDAGDIDIAVAAARRAFVGPWSRFKPFERQALLLRIADLFEKHWEEISRSDTADMGMPIVRTRANKLRVLGMLRYYAGMATAIHGQTIDNSLPGDIVSFTRKEPVGVVGAIIPWNAPTAASVWKIGPALATGCTIVLKPSEEAPLTPLLIADLMNEAGVPPGVVNVVTGTGPEAGAPLAEHPGVDKIVFTGSTATGQAIIRASAGNLKRVSLELGGKSPVIVCADADLDKAVPIAAMAAFANSGQICIAGSRLFVERKIHDELVERLGKFASALKIGDGADPTTEIGPLVSERQLDKVEGFLNSGRDEGAKVVTGGRRLREGSFAKGNFVEPTVFAGVSDNMQIARDEIFGPVISALPFDTLDEAVDRANATPYGLAAGVFTRDVSKAHVLSRSLRAGSVWVNTYHAIDPALPFGGYKMSGYGREGGTEQLDEYLNTKGVWIKLD</sequence>
<dbReference type="FunFam" id="3.40.309.10:FF:000012">
    <property type="entry name" value="Betaine aldehyde dehydrogenase"/>
    <property type="match status" value="1"/>
</dbReference>
<name>A0A1C3TWN6_9BRAD</name>
<accession>A0A1C3TWN6</accession>
<evidence type="ECO:0000256" key="6">
    <source>
        <dbReference type="RuleBase" id="RU003345"/>
    </source>
</evidence>
<dbReference type="AlphaFoldDB" id="A0A1C3TWN6"/>
<dbReference type="EMBL" id="FMAI01000001">
    <property type="protein sequence ID" value="SCB07643.1"/>
    <property type="molecule type" value="Genomic_DNA"/>
</dbReference>
<dbReference type="PROSITE" id="PS00687">
    <property type="entry name" value="ALDEHYDE_DEHYDR_GLU"/>
    <property type="match status" value="1"/>
</dbReference>
<evidence type="ECO:0000313" key="9">
    <source>
        <dbReference type="EMBL" id="SCB07643.1"/>
    </source>
</evidence>
<evidence type="ECO:0000256" key="4">
    <source>
        <dbReference type="ARBA" id="ARBA00023097"/>
    </source>
</evidence>